<proteinExistence type="predicted"/>
<dbReference type="Proteomes" id="UP000782312">
    <property type="component" value="Unassembled WGS sequence"/>
</dbReference>
<reference evidence="3" key="1">
    <citation type="submission" date="2020-07" db="EMBL/GenBank/DDBJ databases">
        <title>Huge and variable diversity of episymbiotic CPR bacteria and DPANN archaea in groundwater ecosystems.</title>
        <authorList>
            <person name="He C.Y."/>
            <person name="Keren R."/>
            <person name="Whittaker M."/>
            <person name="Farag I.F."/>
            <person name="Doudna J."/>
            <person name="Cate J.H.D."/>
            <person name="Banfield J.F."/>
        </authorList>
    </citation>
    <scope>NUCLEOTIDE SEQUENCE</scope>
    <source>
        <strain evidence="3">NC_groundwater_763_Ag_S-0.2um_68_21</strain>
    </source>
</reference>
<feature type="domain" description="SCP2" evidence="1">
    <location>
        <begin position="189"/>
        <end position="266"/>
    </location>
</feature>
<dbReference type="InterPro" id="IPR003033">
    <property type="entry name" value="SCP2_sterol-bd_dom"/>
</dbReference>
<dbReference type="Gene3D" id="1.20.120.450">
    <property type="entry name" value="dinb family like domain"/>
    <property type="match status" value="1"/>
</dbReference>
<protein>
    <submittedName>
        <fullName evidence="3">Maleylpyruvate isomerase family mycothiol-dependent enzyme</fullName>
    </submittedName>
</protein>
<evidence type="ECO:0000313" key="4">
    <source>
        <dbReference type="Proteomes" id="UP000782312"/>
    </source>
</evidence>
<dbReference type="SUPFAM" id="SSF55718">
    <property type="entry name" value="SCP-like"/>
    <property type="match status" value="1"/>
</dbReference>
<evidence type="ECO:0000259" key="1">
    <source>
        <dbReference type="Pfam" id="PF02036"/>
    </source>
</evidence>
<dbReference type="SUPFAM" id="SSF109854">
    <property type="entry name" value="DinB/YfiT-like putative metalloenzymes"/>
    <property type="match status" value="1"/>
</dbReference>
<dbReference type="InterPro" id="IPR034660">
    <property type="entry name" value="DinB/YfiT-like"/>
</dbReference>
<dbReference type="InterPro" id="IPR036527">
    <property type="entry name" value="SCP2_sterol-bd_dom_sf"/>
</dbReference>
<dbReference type="AlphaFoldDB" id="A0A932I0I9"/>
<evidence type="ECO:0000313" key="3">
    <source>
        <dbReference type="EMBL" id="MBI3128453.1"/>
    </source>
</evidence>
<dbReference type="Pfam" id="PF02036">
    <property type="entry name" value="SCP2"/>
    <property type="match status" value="1"/>
</dbReference>
<gene>
    <name evidence="3" type="ORF">HYZ11_12680</name>
</gene>
<dbReference type="GO" id="GO:0016853">
    <property type="term" value="F:isomerase activity"/>
    <property type="evidence" value="ECO:0007669"/>
    <property type="project" value="UniProtKB-KW"/>
</dbReference>
<dbReference type="NCBIfam" id="TIGR03083">
    <property type="entry name" value="maleylpyruvate isomerase family mycothiol-dependent enzyme"/>
    <property type="match status" value="1"/>
</dbReference>
<organism evidence="3 4">
    <name type="scientific">Tectimicrobiota bacterium</name>
    <dbReference type="NCBI Taxonomy" id="2528274"/>
    <lineage>
        <taxon>Bacteria</taxon>
        <taxon>Pseudomonadati</taxon>
        <taxon>Nitrospinota/Tectimicrobiota group</taxon>
        <taxon>Candidatus Tectimicrobiota</taxon>
    </lineage>
</organism>
<dbReference type="Pfam" id="PF11716">
    <property type="entry name" value="MDMPI_N"/>
    <property type="match status" value="1"/>
</dbReference>
<name>A0A932I0I9_UNCTE</name>
<dbReference type="InterPro" id="IPR017517">
    <property type="entry name" value="Maleyloyr_isom"/>
</dbReference>
<dbReference type="GO" id="GO:0046872">
    <property type="term" value="F:metal ion binding"/>
    <property type="evidence" value="ECO:0007669"/>
    <property type="project" value="InterPro"/>
</dbReference>
<accession>A0A932I0I9</accession>
<feature type="domain" description="Mycothiol-dependent maleylpyruvate isomerase metal-binding" evidence="2">
    <location>
        <begin position="16"/>
        <end position="155"/>
    </location>
</feature>
<comment type="caution">
    <text evidence="3">The sequence shown here is derived from an EMBL/GenBank/DDBJ whole genome shotgun (WGS) entry which is preliminary data.</text>
</comment>
<dbReference type="InterPro" id="IPR024344">
    <property type="entry name" value="MDMPI_metal-binding"/>
</dbReference>
<dbReference type="EMBL" id="JACPUR010000030">
    <property type="protein sequence ID" value="MBI3128453.1"/>
    <property type="molecule type" value="Genomic_DNA"/>
</dbReference>
<evidence type="ECO:0000259" key="2">
    <source>
        <dbReference type="Pfam" id="PF11716"/>
    </source>
</evidence>
<sequence>MDYVPELHATVAAIGREFRRLAGWFRTFGEEDWKRPSYCPGWNAAKVVGHMAFGGAFFASSVRNALKGDLGFPLGAKDQAEFMRIREDMAQEIADLSPERLIERFELNTGDVYGLFSTLKPGDFERPTWHRRGVFPVRRLVISRLNELLLHEWDIWNEPGRAMTQQPIGTAAGNLRQHFPLFYELSPAEGLSGTFAFRLTDGKKWAMRVEGKKAQDLGLGEHRADVTISATGSDMLLLATGRGPVEERRKEGRFTVEGDEKKAQALIPKLFFPL</sequence>
<keyword evidence="3" id="KW-0413">Isomerase</keyword>
<dbReference type="Gene3D" id="3.30.1050.10">
    <property type="entry name" value="SCP2 sterol-binding domain"/>
    <property type="match status" value="1"/>
</dbReference>